<dbReference type="InterPro" id="IPR036770">
    <property type="entry name" value="Ankyrin_rpt-contain_sf"/>
</dbReference>
<dbReference type="SUPFAM" id="SSF48403">
    <property type="entry name" value="Ankyrin repeat"/>
    <property type="match status" value="1"/>
</dbReference>
<dbReference type="InterPro" id="IPR002110">
    <property type="entry name" value="Ankyrin_rpt"/>
</dbReference>
<evidence type="ECO:0000313" key="2">
    <source>
        <dbReference type="EMBL" id="EEI93040.1"/>
    </source>
</evidence>
<dbReference type="AlphaFoldDB" id="C2FVI2"/>
<dbReference type="EMBL" id="ACHB01000033">
    <property type="protein sequence ID" value="EEI93040.1"/>
    <property type="molecule type" value="Genomic_DNA"/>
</dbReference>
<dbReference type="SMART" id="SM00248">
    <property type="entry name" value="ANK"/>
    <property type="match status" value="1"/>
</dbReference>
<name>C2FVI2_SPHSI</name>
<evidence type="ECO:0000313" key="3">
    <source>
        <dbReference type="Proteomes" id="UP000006241"/>
    </source>
</evidence>
<dbReference type="Proteomes" id="UP000006241">
    <property type="component" value="Unassembled WGS sequence"/>
</dbReference>
<evidence type="ECO:0000256" key="1">
    <source>
        <dbReference type="PROSITE-ProRule" id="PRU00023"/>
    </source>
</evidence>
<dbReference type="Pfam" id="PF00023">
    <property type="entry name" value="Ank"/>
    <property type="match status" value="1"/>
</dbReference>
<comment type="caution">
    <text evidence="2">The sequence shown here is derived from an EMBL/GenBank/DDBJ whole genome shotgun (WGS) entry which is preliminary data.</text>
</comment>
<gene>
    <name evidence="2" type="ORF">HMPREF0765_1338</name>
</gene>
<feature type="repeat" description="ANK" evidence="1">
    <location>
        <begin position="39"/>
        <end position="71"/>
    </location>
</feature>
<reference evidence="2 3" key="1">
    <citation type="submission" date="2009-01" db="EMBL/GenBank/DDBJ databases">
        <authorList>
            <person name="Qin X."/>
            <person name="Bachman B."/>
            <person name="Battles P."/>
            <person name="Bell A."/>
            <person name="Bess C."/>
            <person name="Bickham C."/>
            <person name="Chaboub L."/>
            <person name="Chen D."/>
            <person name="Coyle M."/>
            <person name="Deiros D.R."/>
            <person name="Dinh H."/>
            <person name="Forbes L."/>
            <person name="Fowler G."/>
            <person name="Francisco L."/>
            <person name="Fu Q."/>
            <person name="Gubbala S."/>
            <person name="Hale W."/>
            <person name="Han Y."/>
            <person name="Hemphill L."/>
            <person name="Highlander S.K."/>
            <person name="Hirani K."/>
            <person name="Hogues M."/>
            <person name="Jackson L."/>
            <person name="Jakkamsetti A."/>
            <person name="Javaid M."/>
            <person name="Jiang H."/>
            <person name="Korchina V."/>
            <person name="Kovar C."/>
            <person name="Lara F."/>
            <person name="Lee S."/>
            <person name="Mata R."/>
            <person name="Mathew T."/>
            <person name="Moen C."/>
            <person name="Morales K."/>
            <person name="Munidasa M."/>
            <person name="Nazareth L."/>
            <person name="Ngo R."/>
            <person name="Nguyen L."/>
            <person name="Okwuonu G."/>
            <person name="Ongeri F."/>
            <person name="Patil S."/>
            <person name="Petrosino J."/>
            <person name="Pham C."/>
            <person name="Pham P."/>
            <person name="Pu L.-L."/>
            <person name="Puazo M."/>
            <person name="Raj R."/>
            <person name="Reid J."/>
            <person name="Rouhana J."/>
            <person name="Saada N."/>
            <person name="Shang Y."/>
            <person name="Simmons D."/>
            <person name="Thornton R."/>
            <person name="Warren J."/>
            <person name="Weissenberger G."/>
            <person name="Zhang J."/>
            <person name="Zhang L."/>
            <person name="Zhou C."/>
            <person name="Zhu D."/>
            <person name="Muzny D."/>
            <person name="Worley K."/>
            <person name="Gibbs R."/>
        </authorList>
    </citation>
    <scope>NUCLEOTIDE SEQUENCE [LARGE SCALE GENOMIC DNA]</scope>
    <source>
        <strain evidence="2 3">ATCC 33300</strain>
    </source>
</reference>
<proteinExistence type="predicted"/>
<dbReference type="PROSITE" id="PS50297">
    <property type="entry name" value="ANK_REP_REGION"/>
    <property type="match status" value="1"/>
</dbReference>
<dbReference type="HOGENOM" id="CLU_1265098_0_0_10"/>
<keyword evidence="1" id="KW-0040">ANK repeat</keyword>
<organism evidence="2 3">
    <name type="scientific">Sphingobacterium spiritivorum ATCC 33300</name>
    <dbReference type="NCBI Taxonomy" id="525372"/>
    <lineage>
        <taxon>Bacteria</taxon>
        <taxon>Pseudomonadati</taxon>
        <taxon>Bacteroidota</taxon>
        <taxon>Sphingobacteriia</taxon>
        <taxon>Sphingobacteriales</taxon>
        <taxon>Sphingobacteriaceae</taxon>
        <taxon>Sphingobacterium</taxon>
    </lineage>
</organism>
<accession>C2FVI2</accession>
<protein>
    <submittedName>
        <fullName evidence="2">Uncharacterized protein</fullName>
    </submittedName>
</protein>
<sequence length="229" mass="26024">MKNLFKAIRNRNIGEVSGIIDKNPALINAVAKGISEKDDGEIPLQTAIKTDNYEIAELLIKRGANIKFGETESENQEWRKPVLHFAISAVVHNSRFAIYIPKYSSQNKSGFLGLFKKDQWKIQPEPTVNYRKAIELLQLIITQGAHINATDSYGIGVVEVLCNEIENVQLDRSKPLTQESIDDLYPVFELIKATKISDFNIPSKRGNTIYDNYKHTIDQIILNKKYNFV</sequence>
<dbReference type="PROSITE" id="PS50088">
    <property type="entry name" value="ANK_REPEAT"/>
    <property type="match status" value="1"/>
</dbReference>
<dbReference type="Gene3D" id="1.25.40.20">
    <property type="entry name" value="Ankyrin repeat-containing domain"/>
    <property type="match status" value="1"/>
</dbReference>
<dbReference type="RefSeq" id="WP_003007129.1">
    <property type="nucleotide sequence ID" value="NZ_GG668631.1"/>
</dbReference>